<evidence type="ECO:0000256" key="2">
    <source>
        <dbReference type="SAM" id="SignalP"/>
    </source>
</evidence>
<dbReference type="AlphaFoldDB" id="A0A364JT21"/>
<dbReference type="EMBL" id="QLMK01000013">
    <property type="protein sequence ID" value="RAK26597.1"/>
    <property type="molecule type" value="Genomic_DNA"/>
</dbReference>
<protein>
    <recommendedName>
        <fullName evidence="5">Lipoprotein</fullName>
    </recommendedName>
</protein>
<feature type="region of interest" description="Disordered" evidence="1">
    <location>
        <begin position="26"/>
        <end position="48"/>
    </location>
</feature>
<gene>
    <name evidence="3" type="ORF">C7374_11347</name>
</gene>
<dbReference type="RefSeq" id="WP_158527842.1">
    <property type="nucleotide sequence ID" value="NZ_JBHEEY010000014.1"/>
</dbReference>
<evidence type="ECO:0000256" key="1">
    <source>
        <dbReference type="SAM" id="MobiDB-lite"/>
    </source>
</evidence>
<comment type="caution">
    <text evidence="3">The sequence shown here is derived from an EMBL/GenBank/DDBJ whole genome shotgun (WGS) entry which is preliminary data.</text>
</comment>
<sequence>MKLVLVTTAVLAFSASAAFAGCPAHNAESKMDKPQTTASIQTTVPTQK</sequence>
<reference evidence="3 4" key="1">
    <citation type="submission" date="2018-06" db="EMBL/GenBank/DDBJ databases">
        <title>Genomic Encyclopedia of Type Strains, Phase IV (KMG-IV): sequencing the most valuable type-strain genomes for metagenomic binning, comparative biology and taxonomic classification.</title>
        <authorList>
            <person name="Goeker M."/>
        </authorList>
    </citation>
    <scope>NUCLEOTIDE SEQUENCE [LARGE SCALE GENOMIC DNA]</scope>
    <source>
        <strain evidence="3 4">DSM 26720</strain>
    </source>
</reference>
<keyword evidence="2" id="KW-0732">Signal</keyword>
<feature type="signal peptide" evidence="2">
    <location>
        <begin position="1"/>
        <end position="20"/>
    </location>
</feature>
<evidence type="ECO:0008006" key="5">
    <source>
        <dbReference type="Google" id="ProtNLM"/>
    </source>
</evidence>
<feature type="compositionally biased region" description="Polar residues" evidence="1">
    <location>
        <begin position="34"/>
        <end position="48"/>
    </location>
</feature>
<name>A0A364JT21_9HYPH</name>
<dbReference type="Proteomes" id="UP000249453">
    <property type="component" value="Unassembled WGS sequence"/>
</dbReference>
<feature type="chain" id="PRO_5016610706" description="Lipoprotein" evidence="2">
    <location>
        <begin position="21"/>
        <end position="48"/>
    </location>
</feature>
<keyword evidence="4" id="KW-1185">Reference proteome</keyword>
<evidence type="ECO:0000313" key="3">
    <source>
        <dbReference type="EMBL" id="RAK26597.1"/>
    </source>
</evidence>
<organism evidence="3 4">
    <name type="scientific">Falsochrobactrum ovis</name>
    <dbReference type="NCBI Taxonomy" id="1293442"/>
    <lineage>
        <taxon>Bacteria</taxon>
        <taxon>Pseudomonadati</taxon>
        <taxon>Pseudomonadota</taxon>
        <taxon>Alphaproteobacteria</taxon>
        <taxon>Hyphomicrobiales</taxon>
        <taxon>Brucellaceae</taxon>
        <taxon>Falsochrobactrum</taxon>
    </lineage>
</organism>
<evidence type="ECO:0000313" key="4">
    <source>
        <dbReference type="Proteomes" id="UP000249453"/>
    </source>
</evidence>
<proteinExistence type="predicted"/>
<accession>A0A364JT21</accession>
<dbReference type="PROSITE" id="PS51257">
    <property type="entry name" value="PROKAR_LIPOPROTEIN"/>
    <property type="match status" value="1"/>
</dbReference>